<accession>A0A0R0AI20</accession>
<evidence type="ECO:0000313" key="5">
    <source>
        <dbReference type="Proteomes" id="UP000050836"/>
    </source>
</evidence>
<organism evidence="4 5">
    <name type="scientific">Stenotrophomonas pictorum JCM 9942</name>
    <dbReference type="NCBI Taxonomy" id="1236960"/>
    <lineage>
        <taxon>Bacteria</taxon>
        <taxon>Pseudomonadati</taxon>
        <taxon>Pseudomonadota</taxon>
        <taxon>Gammaproteobacteria</taxon>
        <taxon>Lysobacterales</taxon>
        <taxon>Lysobacteraceae</taxon>
        <taxon>Stenotrophomonas</taxon>
    </lineage>
</organism>
<proteinExistence type="predicted"/>
<name>A0A0R0AI20_9GAMM</name>
<evidence type="ECO:0000259" key="3">
    <source>
        <dbReference type="Pfam" id="PF13511"/>
    </source>
</evidence>
<feature type="compositionally biased region" description="Pro residues" evidence="1">
    <location>
        <begin position="132"/>
        <end position="151"/>
    </location>
</feature>
<dbReference type="InterPro" id="IPR025392">
    <property type="entry name" value="DUF4124"/>
</dbReference>
<evidence type="ECO:0000256" key="1">
    <source>
        <dbReference type="SAM" id="MobiDB-lite"/>
    </source>
</evidence>
<feature type="region of interest" description="Disordered" evidence="1">
    <location>
        <begin position="121"/>
        <end position="166"/>
    </location>
</feature>
<protein>
    <recommendedName>
        <fullName evidence="3">DUF4124 domain-containing protein</fullName>
    </recommendedName>
</protein>
<feature type="signal peptide" evidence="2">
    <location>
        <begin position="1"/>
        <end position="20"/>
    </location>
</feature>
<keyword evidence="2" id="KW-0732">Signal</keyword>
<feature type="region of interest" description="Disordered" evidence="1">
    <location>
        <begin position="47"/>
        <end position="81"/>
    </location>
</feature>
<dbReference type="Pfam" id="PF13511">
    <property type="entry name" value="DUF4124"/>
    <property type="match status" value="1"/>
</dbReference>
<feature type="chain" id="PRO_5006390817" description="DUF4124 domain-containing protein" evidence="2">
    <location>
        <begin position="21"/>
        <end position="229"/>
    </location>
</feature>
<dbReference type="RefSeq" id="WP_057506269.1">
    <property type="nucleotide sequence ID" value="NZ_LLXS01000030.1"/>
</dbReference>
<comment type="caution">
    <text evidence="4">The sequence shown here is derived from an EMBL/GenBank/DDBJ whole genome shotgun (WGS) entry which is preliminary data.</text>
</comment>
<reference evidence="4 5" key="1">
    <citation type="submission" date="2015-10" db="EMBL/GenBank/DDBJ databases">
        <title>Genome sequencing and analysis of members of genus Stenotrophomonas.</title>
        <authorList>
            <person name="Patil P.P."/>
            <person name="Midha S."/>
            <person name="Patil P.B."/>
        </authorList>
    </citation>
    <scope>NUCLEOTIDE SEQUENCE [LARGE SCALE GENOMIC DNA]</scope>
    <source>
        <strain evidence="4 5">JCM 9942</strain>
    </source>
</reference>
<gene>
    <name evidence="4" type="ORF">ARC78_12190</name>
</gene>
<dbReference type="AlphaFoldDB" id="A0A0R0AI20"/>
<sequence>MSPRLLLLCALTASAAMARAADPPAVTDNVRIYRCVAANGAVSLQDAPCGGARQQQVRDMQRPKDPPPRPAEPVQRAPAPVIEREVRVVTVQPPQPMYECVTAEGERYTSDSNEGNPRWVPVWGFGRMPHPGHGPRPPSPGPGPGPTPGPGPDSGHHRPHPGGAIVPLGSTLVRDRCHALPPQEVCARLKDRRWELIRRYNSALQSERQQLVREQRGIEARLDQDCGGY</sequence>
<keyword evidence="5" id="KW-1185">Reference proteome</keyword>
<evidence type="ECO:0000313" key="4">
    <source>
        <dbReference type="EMBL" id="KRG40916.1"/>
    </source>
</evidence>
<dbReference type="Proteomes" id="UP000050836">
    <property type="component" value="Unassembled WGS sequence"/>
</dbReference>
<evidence type="ECO:0000256" key="2">
    <source>
        <dbReference type="SAM" id="SignalP"/>
    </source>
</evidence>
<dbReference type="EMBL" id="LLXS01000030">
    <property type="protein sequence ID" value="KRG40916.1"/>
    <property type="molecule type" value="Genomic_DNA"/>
</dbReference>
<feature type="domain" description="DUF4124" evidence="3">
    <location>
        <begin position="31"/>
        <end position="72"/>
    </location>
</feature>